<dbReference type="EMBL" id="AP013042">
    <property type="protein sequence ID" value="BAS68135.1"/>
    <property type="molecule type" value="Genomic_DNA"/>
</dbReference>
<evidence type="ECO:0000313" key="11">
    <source>
        <dbReference type="EMBL" id="BAS68135.1"/>
    </source>
</evidence>
<comment type="function">
    <text evidence="1 8">Tetrapolymerization of the monopyrrole PBG into the hydroxymethylbilane pre-uroporphyrinogen in several discrete steps.</text>
</comment>
<dbReference type="STRING" id="1303921.BSEPE_1147"/>
<evidence type="ECO:0000256" key="1">
    <source>
        <dbReference type="ARBA" id="ARBA00002869"/>
    </source>
</evidence>
<keyword evidence="12" id="KW-1185">Reference proteome</keyword>
<dbReference type="InterPro" id="IPR000860">
    <property type="entry name" value="HemC"/>
</dbReference>
<dbReference type="PIRSF" id="PIRSF001438">
    <property type="entry name" value="4pyrrol_synth_OHMeBilane_synth"/>
    <property type="match status" value="1"/>
</dbReference>
<name>A0A0N7KBI8_9GAMM</name>
<dbReference type="PRINTS" id="PR00151">
    <property type="entry name" value="PORPHBDMNASE"/>
</dbReference>
<dbReference type="Pfam" id="PF01379">
    <property type="entry name" value="Porphobil_deam"/>
    <property type="match status" value="1"/>
</dbReference>
<dbReference type="CDD" id="cd13646">
    <property type="entry name" value="PBP2_EcHMBS_like"/>
    <property type="match status" value="1"/>
</dbReference>
<organism evidence="11 12">
    <name type="scientific">endosymbiont of Bathymodiolus septemdierum str. Myojin knoll</name>
    <dbReference type="NCBI Taxonomy" id="1303921"/>
    <lineage>
        <taxon>Bacteria</taxon>
        <taxon>Pseudomonadati</taxon>
        <taxon>Pseudomonadota</taxon>
        <taxon>Gammaproteobacteria</taxon>
        <taxon>sulfur-oxidizing symbionts</taxon>
    </lineage>
</organism>
<dbReference type="InterPro" id="IPR022419">
    <property type="entry name" value="Porphobilin_deaminase_cofac_BS"/>
</dbReference>
<reference evidence="11 12" key="1">
    <citation type="journal article" date="2000" name="Mar. Ecol. Prog. Ser.">
        <title>Phylogenetic characterization of endosymbionts in three hydrothermal vent mussels: influence on host distributions.</title>
        <authorList>
            <person name="Fujiwara Y."/>
            <person name="Takai K."/>
            <person name="Uematsu K."/>
            <person name="Tsuchida S."/>
            <person name="Hunt J.C."/>
            <person name="Hashimoto J."/>
        </authorList>
    </citation>
    <scope>NUCLEOTIDE SEQUENCE [LARGE SCALE GENOMIC DNA]</scope>
    <source>
        <strain evidence="11 12">Myojin Knoll</strain>
    </source>
</reference>
<dbReference type="SUPFAM" id="SSF53850">
    <property type="entry name" value="Periplasmic binding protein-like II"/>
    <property type="match status" value="1"/>
</dbReference>
<dbReference type="Gene3D" id="3.40.190.10">
    <property type="entry name" value="Periplasmic binding protein-like II"/>
    <property type="match status" value="2"/>
</dbReference>
<feature type="modified residue" description="S-(dipyrrolylmethanemethyl)cysteine" evidence="8">
    <location>
        <position position="241"/>
    </location>
</feature>
<dbReference type="Gene3D" id="3.30.160.40">
    <property type="entry name" value="Porphobilinogen deaminase, C-terminal domain"/>
    <property type="match status" value="1"/>
</dbReference>
<dbReference type="HAMAP" id="MF_00260">
    <property type="entry name" value="Porphobil_deam"/>
    <property type="match status" value="1"/>
</dbReference>
<proteinExistence type="inferred from homology"/>
<dbReference type="GO" id="GO:0006782">
    <property type="term" value="P:protoporphyrinogen IX biosynthetic process"/>
    <property type="evidence" value="ECO:0007669"/>
    <property type="project" value="UniProtKB-UniRule"/>
</dbReference>
<dbReference type="AlphaFoldDB" id="A0A0N7KBI8"/>
<comment type="miscellaneous">
    <text evidence="8">The porphobilinogen subunits are added to the dipyrromethane group.</text>
</comment>
<comment type="cofactor">
    <cofactor evidence="8">
        <name>dipyrromethane</name>
        <dbReference type="ChEBI" id="CHEBI:60342"/>
    </cofactor>
    <text evidence="8">Binds 1 dipyrromethane group covalently.</text>
</comment>
<dbReference type="RefSeq" id="WP_066045054.1">
    <property type="nucleotide sequence ID" value="NZ_AP013042.1"/>
</dbReference>
<comment type="subunit">
    <text evidence="4 8">Monomer.</text>
</comment>
<evidence type="ECO:0000256" key="5">
    <source>
        <dbReference type="ARBA" id="ARBA00022679"/>
    </source>
</evidence>
<dbReference type="FunFam" id="3.40.190.10:FF:000005">
    <property type="entry name" value="Porphobilinogen deaminase"/>
    <property type="match status" value="1"/>
</dbReference>
<evidence type="ECO:0000259" key="9">
    <source>
        <dbReference type="Pfam" id="PF01379"/>
    </source>
</evidence>
<evidence type="ECO:0000256" key="2">
    <source>
        <dbReference type="ARBA" id="ARBA00004735"/>
    </source>
</evidence>
<reference evidence="11 12" key="2">
    <citation type="journal article" date="2016" name="ISME J.">
        <title>Heterogeneous composition of key metabolic gene clusters in a vent mussel symbiont population.</title>
        <authorList>
            <person name="Ikuta T."/>
            <person name="Takaki Y."/>
            <person name="Nagai Y."/>
            <person name="Shimamura S."/>
            <person name="Tsuda M."/>
            <person name="Kawagucci S."/>
            <person name="Aoki Y."/>
            <person name="Inoue K."/>
            <person name="Teruya M."/>
            <person name="Satou K."/>
            <person name="Teruya K."/>
            <person name="Shimoji M."/>
            <person name="Tamotsu H."/>
            <person name="Hirano T."/>
            <person name="Maruyama T."/>
            <person name="Yoshida T."/>
        </authorList>
    </citation>
    <scope>NUCLEOTIDE SEQUENCE [LARGE SCALE GENOMIC DNA]</scope>
    <source>
        <strain evidence="11 12">Myojin Knoll</strain>
    </source>
</reference>
<comment type="catalytic activity">
    <reaction evidence="7 8">
        <text>4 porphobilinogen + H2O = hydroxymethylbilane + 4 NH4(+)</text>
        <dbReference type="Rhea" id="RHEA:13185"/>
        <dbReference type="ChEBI" id="CHEBI:15377"/>
        <dbReference type="ChEBI" id="CHEBI:28938"/>
        <dbReference type="ChEBI" id="CHEBI:57845"/>
        <dbReference type="ChEBI" id="CHEBI:58126"/>
        <dbReference type="EC" id="2.5.1.61"/>
    </reaction>
</comment>
<sequence length="306" mass="33331">MQQTIKIATRKSPLALWQAEHVKVELERHHPELKVELVKMMTKGDQILNSPLSKIGGKGLFIKELEIGMLEGKADIAVHSMKDVPYEIPAGFELGAILERENPFDAFVSNNFDSIADLPHGAKIGTCSMRRIVQLKAIRPDLEILDLRGNVNTRLKKLDDDEYDGIILACAGLIRLGFKDRIKQQISTEQSLPAVGQGAVGIEIRENDEEILALIAPLVDQKTTDRVSAERAMNARLEGGCSVPIAGFSTITDGQITLTGLVGNVDTGVILKHEVSGSVDNAEALGVQLADKLIEMGAWEILGINK</sequence>
<evidence type="ECO:0000256" key="3">
    <source>
        <dbReference type="ARBA" id="ARBA00005638"/>
    </source>
</evidence>
<accession>A0A0N7KBI8</accession>
<comment type="similarity">
    <text evidence="3 8">Belongs to the HMBS family.</text>
</comment>
<feature type="domain" description="Porphobilinogen deaminase C-terminal" evidence="10">
    <location>
        <begin position="226"/>
        <end position="294"/>
    </location>
</feature>
<dbReference type="SUPFAM" id="SSF54782">
    <property type="entry name" value="Porphobilinogen deaminase (hydroxymethylbilane synthase), C-terminal domain"/>
    <property type="match status" value="1"/>
</dbReference>
<evidence type="ECO:0000256" key="6">
    <source>
        <dbReference type="ARBA" id="ARBA00023244"/>
    </source>
</evidence>
<evidence type="ECO:0000256" key="4">
    <source>
        <dbReference type="ARBA" id="ARBA00011245"/>
    </source>
</evidence>
<dbReference type="PANTHER" id="PTHR11557:SF0">
    <property type="entry name" value="PORPHOBILINOGEN DEAMINASE"/>
    <property type="match status" value="1"/>
</dbReference>
<dbReference type="InterPro" id="IPR022418">
    <property type="entry name" value="Porphobilinogen_deaminase_C"/>
</dbReference>
<comment type="pathway">
    <text evidence="2">Porphyrin-containing compound metabolism; protoporphyrin-IX biosynthesis; coproporphyrinogen-III from 5-aminolevulinate: step 2/4.</text>
</comment>
<dbReference type="PANTHER" id="PTHR11557">
    <property type="entry name" value="PORPHOBILINOGEN DEAMINASE"/>
    <property type="match status" value="1"/>
</dbReference>
<dbReference type="PROSITE" id="PS00533">
    <property type="entry name" value="PORPHOBILINOGEN_DEAM"/>
    <property type="match status" value="1"/>
</dbReference>
<dbReference type="InterPro" id="IPR036803">
    <property type="entry name" value="Porphobilinogen_deaminase_C_sf"/>
</dbReference>
<evidence type="ECO:0000259" key="10">
    <source>
        <dbReference type="Pfam" id="PF03900"/>
    </source>
</evidence>
<dbReference type="UniPathway" id="UPA00251">
    <property type="reaction ID" value="UER00319"/>
</dbReference>
<dbReference type="OrthoDB" id="9810298at2"/>
<dbReference type="FunFam" id="3.40.190.10:FF:000004">
    <property type="entry name" value="Porphobilinogen deaminase"/>
    <property type="match status" value="1"/>
</dbReference>
<dbReference type="NCBIfam" id="TIGR00212">
    <property type="entry name" value="hemC"/>
    <property type="match status" value="1"/>
</dbReference>
<dbReference type="InterPro" id="IPR022417">
    <property type="entry name" value="Porphobilin_deaminase_N"/>
</dbReference>
<protein>
    <recommendedName>
        <fullName evidence="8">Porphobilinogen deaminase</fullName>
        <shortName evidence="8">PBG</shortName>
        <ecNumber evidence="8">2.5.1.61</ecNumber>
    </recommendedName>
    <alternativeName>
        <fullName evidence="8">Hydroxymethylbilane synthase</fullName>
        <shortName evidence="8">HMBS</shortName>
    </alternativeName>
    <alternativeName>
        <fullName evidence="8">Pre-uroporphyrinogen synthase</fullName>
    </alternativeName>
</protein>
<dbReference type="Pfam" id="PF03900">
    <property type="entry name" value="Porphobil_deamC"/>
    <property type="match status" value="1"/>
</dbReference>
<evidence type="ECO:0000256" key="7">
    <source>
        <dbReference type="ARBA" id="ARBA00048169"/>
    </source>
</evidence>
<dbReference type="KEGG" id="ebh:BSEPE_1147"/>
<keyword evidence="6 8" id="KW-0627">Porphyrin biosynthesis</keyword>
<evidence type="ECO:0000256" key="8">
    <source>
        <dbReference type="HAMAP-Rule" id="MF_00260"/>
    </source>
</evidence>
<feature type="domain" description="Porphobilinogen deaminase N-terminal" evidence="9">
    <location>
        <begin position="5"/>
        <end position="212"/>
    </location>
</feature>
<dbReference type="GO" id="GO:0005737">
    <property type="term" value="C:cytoplasm"/>
    <property type="evidence" value="ECO:0007669"/>
    <property type="project" value="UniProtKB-UniRule"/>
</dbReference>
<dbReference type="Proteomes" id="UP000067399">
    <property type="component" value="Chromosome"/>
</dbReference>
<dbReference type="EC" id="2.5.1.61" evidence="8"/>
<evidence type="ECO:0000313" key="12">
    <source>
        <dbReference type="Proteomes" id="UP000067399"/>
    </source>
</evidence>
<keyword evidence="5 8" id="KW-0808">Transferase</keyword>
<dbReference type="GO" id="GO:0004418">
    <property type="term" value="F:hydroxymethylbilane synthase activity"/>
    <property type="evidence" value="ECO:0007669"/>
    <property type="project" value="UniProtKB-UniRule"/>
</dbReference>
<gene>
    <name evidence="8 11" type="primary">hemC</name>
    <name evidence="11" type="ORF">BSEPE_1147</name>
</gene>